<evidence type="ECO:0000256" key="7">
    <source>
        <dbReference type="ARBA" id="ARBA00023136"/>
    </source>
</evidence>
<keyword evidence="3" id="KW-1003">Cell membrane</keyword>
<dbReference type="STRING" id="926561.GCA_000379025_00640"/>
<feature type="transmembrane region" description="Helical" evidence="8">
    <location>
        <begin position="63"/>
        <end position="85"/>
    </location>
</feature>
<protein>
    <submittedName>
        <fullName evidence="9">Rod shape-determining protein MreD</fullName>
    </submittedName>
</protein>
<gene>
    <name evidence="9" type="ORF">C7959_12226</name>
</gene>
<dbReference type="RefSeq" id="WP_134117644.1">
    <property type="nucleotide sequence ID" value="NZ_SOEG01000022.1"/>
</dbReference>
<dbReference type="PIRSF" id="PIRSF037497">
    <property type="entry name" value="MreD_Clostridium/Treponema_prd"/>
    <property type="match status" value="1"/>
</dbReference>
<comment type="subcellular location">
    <subcellularLocation>
        <location evidence="1">Cell membrane</location>
        <topology evidence="1">Multi-pass membrane protein</topology>
    </subcellularLocation>
</comment>
<feature type="transmembrane region" description="Helical" evidence="8">
    <location>
        <begin position="97"/>
        <end position="121"/>
    </location>
</feature>
<name>A0A4V3GXR6_9FIRM</name>
<dbReference type="NCBIfam" id="TIGR03426">
    <property type="entry name" value="shape_MreD"/>
    <property type="match status" value="1"/>
</dbReference>
<keyword evidence="10" id="KW-1185">Reference proteome</keyword>
<feature type="transmembrane region" description="Helical" evidence="8">
    <location>
        <begin position="33"/>
        <end position="57"/>
    </location>
</feature>
<dbReference type="Pfam" id="PF04093">
    <property type="entry name" value="MreD"/>
    <property type="match status" value="1"/>
</dbReference>
<dbReference type="GO" id="GO:0005886">
    <property type="term" value="C:plasma membrane"/>
    <property type="evidence" value="ECO:0007669"/>
    <property type="project" value="UniProtKB-SubCell"/>
</dbReference>
<comment type="similarity">
    <text evidence="2">Belongs to the MreD family.</text>
</comment>
<evidence type="ECO:0000313" key="10">
    <source>
        <dbReference type="Proteomes" id="UP000295832"/>
    </source>
</evidence>
<keyword evidence="6 8" id="KW-1133">Transmembrane helix</keyword>
<dbReference type="Proteomes" id="UP000295832">
    <property type="component" value="Unassembled WGS sequence"/>
</dbReference>
<evidence type="ECO:0000256" key="5">
    <source>
        <dbReference type="ARBA" id="ARBA00022960"/>
    </source>
</evidence>
<evidence type="ECO:0000256" key="1">
    <source>
        <dbReference type="ARBA" id="ARBA00004651"/>
    </source>
</evidence>
<dbReference type="AlphaFoldDB" id="A0A4V3GXR6"/>
<evidence type="ECO:0000256" key="6">
    <source>
        <dbReference type="ARBA" id="ARBA00022989"/>
    </source>
</evidence>
<evidence type="ECO:0000313" key="9">
    <source>
        <dbReference type="EMBL" id="TDX49012.1"/>
    </source>
</evidence>
<evidence type="ECO:0000256" key="8">
    <source>
        <dbReference type="SAM" id="Phobius"/>
    </source>
</evidence>
<proteinExistence type="inferred from homology"/>
<sequence length="166" mass="18407">MVYFLYGVLVLVLFILQTALIPSNLFNNTIPDLLLIIVTFLAINRGKTAGGILGFITGLLQDWFSGGLFGINAISKTIIGYLFGFLKKNIYPKNISVPPLVVAIATIFNQLLIIIFSDYLLSKVSIEAMIKSVVIPLLIYNSILSIIINLIINKIDNYLARRNSSR</sequence>
<dbReference type="InterPro" id="IPR007227">
    <property type="entry name" value="Cell_shape_determining_MreD"/>
</dbReference>
<dbReference type="EMBL" id="SOEG01000022">
    <property type="protein sequence ID" value="TDX49012.1"/>
    <property type="molecule type" value="Genomic_DNA"/>
</dbReference>
<feature type="transmembrane region" description="Helical" evidence="8">
    <location>
        <begin position="6"/>
        <end position="26"/>
    </location>
</feature>
<evidence type="ECO:0000256" key="3">
    <source>
        <dbReference type="ARBA" id="ARBA00022475"/>
    </source>
</evidence>
<reference evidence="9 10" key="1">
    <citation type="submission" date="2019-03" db="EMBL/GenBank/DDBJ databases">
        <title>Subsurface microbial communities from deep shales in Ohio and West Virginia, USA.</title>
        <authorList>
            <person name="Wrighton K."/>
        </authorList>
    </citation>
    <scope>NUCLEOTIDE SEQUENCE [LARGE SCALE GENOMIC DNA]</scope>
    <source>
        <strain evidence="9 10">MSL 6dP</strain>
    </source>
</reference>
<organism evidence="9 10">
    <name type="scientific">Orenia marismortui</name>
    <dbReference type="NCBI Taxonomy" id="46469"/>
    <lineage>
        <taxon>Bacteria</taxon>
        <taxon>Bacillati</taxon>
        <taxon>Bacillota</taxon>
        <taxon>Clostridia</taxon>
        <taxon>Halanaerobiales</taxon>
        <taxon>Halobacteroidaceae</taxon>
        <taxon>Orenia</taxon>
    </lineage>
</organism>
<comment type="caution">
    <text evidence="9">The sequence shown here is derived from an EMBL/GenBank/DDBJ whole genome shotgun (WGS) entry which is preliminary data.</text>
</comment>
<evidence type="ECO:0000256" key="4">
    <source>
        <dbReference type="ARBA" id="ARBA00022692"/>
    </source>
</evidence>
<keyword evidence="5" id="KW-0133">Cell shape</keyword>
<dbReference type="GO" id="GO:0008360">
    <property type="term" value="P:regulation of cell shape"/>
    <property type="evidence" value="ECO:0007669"/>
    <property type="project" value="UniProtKB-KW"/>
</dbReference>
<accession>A0A4V3GXR6</accession>
<keyword evidence="7 8" id="KW-0472">Membrane</keyword>
<evidence type="ECO:0000256" key="2">
    <source>
        <dbReference type="ARBA" id="ARBA00007776"/>
    </source>
</evidence>
<feature type="transmembrane region" description="Helical" evidence="8">
    <location>
        <begin position="133"/>
        <end position="152"/>
    </location>
</feature>
<keyword evidence="4 8" id="KW-0812">Transmembrane</keyword>
<dbReference type="InterPro" id="IPR017225">
    <property type="entry name" value="Cell_shape_determin_MreD_prd"/>
</dbReference>